<evidence type="ECO:0000256" key="6">
    <source>
        <dbReference type="ARBA" id="ARBA00023157"/>
    </source>
</evidence>
<evidence type="ECO:0000256" key="1">
    <source>
        <dbReference type="ARBA" id="ARBA00004613"/>
    </source>
</evidence>
<comment type="subcellular location">
    <subcellularLocation>
        <location evidence="1">Secreted</location>
    </subcellularLocation>
</comment>
<feature type="chain" id="PRO_5021475663" description="galacturonan 1,4-alpha-galacturonidase" evidence="16">
    <location>
        <begin position="16"/>
        <end position="466"/>
    </location>
</feature>
<evidence type="ECO:0000256" key="16">
    <source>
        <dbReference type="SAM" id="SignalP"/>
    </source>
</evidence>
<evidence type="ECO:0000256" key="2">
    <source>
        <dbReference type="ARBA" id="ARBA00008834"/>
    </source>
</evidence>
<evidence type="ECO:0000256" key="11">
    <source>
        <dbReference type="ARBA" id="ARBA00023326"/>
    </source>
</evidence>
<dbReference type="EC" id="3.2.1.67" evidence="13"/>
<evidence type="ECO:0000313" key="18">
    <source>
        <dbReference type="Proteomes" id="UP000319257"/>
    </source>
</evidence>
<sequence length="466" mass="50812">MVFPWLSRLLVPALAATSLVSATATLPYAEPRSPNSTGKTCVVEPSPKRCRRDDVPRILEAFRECNHGGTVVFPEGKEYYIAQRLNPTLYDVTIEWRGTWLFSDDLDYWRNNSYPIAFQNHAAGFVITGDRIHIDGHGTGGINGSGNTWYTAEAGATQPGRPMPMVLWNVSDVKIEHCKPLPSGTVRLHVTYLLNRGDHLQVSIVQPPLWSLNIMNGTDIWVDDLYVNATALDAPYGKNWVQNTDGFDTMDARNVMLTNFVYQVATMPSLSSLGPTTSIARMQITVHGGNGIAIGSLGQYKEDSSVANVVVKDVQILTNNKDMHNMAYIKTWTGEEVMQKGYESGSQPRGGGWGEVKNILFENFYVDGSASGPSINQDSGANSTTKGTSNMLISNVAWVNITGEIIAKTANRTAAVSCSQRRPCYDIEMREISLKPSADAPAMGANGECFYVAPGGIHGMTGEGCE</sequence>
<dbReference type="AlphaFoldDB" id="A0A507ASR6"/>
<dbReference type="GeneID" id="41976004"/>
<protein>
    <recommendedName>
        <fullName evidence="13">galacturonan 1,4-alpha-galacturonidase</fullName>
        <ecNumber evidence="13">3.2.1.67</ecNumber>
    </recommendedName>
</protein>
<dbReference type="PANTHER" id="PTHR31736:SF12">
    <property type="entry name" value="EXO-POLYGALACTURONASE, PUTATIVE-RELATED"/>
    <property type="match status" value="1"/>
</dbReference>
<dbReference type="RefSeq" id="XP_030992218.1">
    <property type="nucleotide sequence ID" value="XM_031143424.1"/>
</dbReference>
<keyword evidence="6" id="KW-1015">Disulfide bond</keyword>
<dbReference type="GO" id="GO:0071555">
    <property type="term" value="P:cell wall organization"/>
    <property type="evidence" value="ECO:0007669"/>
    <property type="project" value="UniProtKB-KW"/>
</dbReference>
<dbReference type="SUPFAM" id="SSF51126">
    <property type="entry name" value="Pectin lyase-like"/>
    <property type="match status" value="1"/>
</dbReference>
<keyword evidence="18" id="KW-1185">Reference proteome</keyword>
<dbReference type="OrthoDB" id="187139at2759"/>
<dbReference type="Gene3D" id="2.160.20.10">
    <property type="entry name" value="Single-stranded right-handed beta-helix, Pectin lyase-like"/>
    <property type="match status" value="1"/>
</dbReference>
<organism evidence="17 18">
    <name type="scientific">Thyridium curvatum</name>
    <dbReference type="NCBI Taxonomy" id="1093900"/>
    <lineage>
        <taxon>Eukaryota</taxon>
        <taxon>Fungi</taxon>
        <taxon>Dikarya</taxon>
        <taxon>Ascomycota</taxon>
        <taxon>Pezizomycotina</taxon>
        <taxon>Sordariomycetes</taxon>
        <taxon>Sordariomycetidae</taxon>
        <taxon>Thyridiales</taxon>
        <taxon>Thyridiaceae</taxon>
        <taxon>Thyridium</taxon>
    </lineage>
</organism>
<gene>
    <name evidence="17" type="ORF">E0L32_008557</name>
</gene>
<dbReference type="InterPro" id="IPR012334">
    <property type="entry name" value="Pectin_lyas_fold"/>
</dbReference>
<comment type="function">
    <text evidence="12">Specific in hydrolyzing the terminal glycosidic bond of polygalacturonic acid and oligogalacturonates.</text>
</comment>
<dbReference type="InParanoid" id="A0A507ASR6"/>
<keyword evidence="7" id="KW-0325">Glycoprotein</keyword>
<keyword evidence="8" id="KW-0119">Carbohydrate metabolism</keyword>
<keyword evidence="3" id="KW-0964">Secreted</keyword>
<evidence type="ECO:0000256" key="8">
    <source>
        <dbReference type="ARBA" id="ARBA00023277"/>
    </source>
</evidence>
<proteinExistence type="inferred from homology"/>
<comment type="catalytic activity">
    <reaction evidence="14">
        <text>[(1-&gt;4)-alpha-D-galacturonosyl](n) + H2O = alpha-D-galacturonate + [(1-&gt;4)-alpha-D-galacturonosyl](n-1)</text>
        <dbReference type="Rhea" id="RHEA:14117"/>
        <dbReference type="Rhea" id="RHEA-COMP:14570"/>
        <dbReference type="Rhea" id="RHEA-COMP:14572"/>
        <dbReference type="ChEBI" id="CHEBI:15377"/>
        <dbReference type="ChEBI" id="CHEBI:58658"/>
        <dbReference type="ChEBI" id="CHEBI:140523"/>
        <dbReference type="EC" id="3.2.1.67"/>
    </reaction>
</comment>
<evidence type="ECO:0000256" key="10">
    <source>
        <dbReference type="ARBA" id="ARBA00023316"/>
    </source>
</evidence>
<evidence type="ECO:0000256" key="15">
    <source>
        <dbReference type="RuleBase" id="RU361169"/>
    </source>
</evidence>
<evidence type="ECO:0000256" key="4">
    <source>
        <dbReference type="ARBA" id="ARBA00022729"/>
    </source>
</evidence>
<dbReference type="EMBL" id="SKBQ01000057">
    <property type="protein sequence ID" value="TPX10507.1"/>
    <property type="molecule type" value="Genomic_DNA"/>
</dbReference>
<comment type="caution">
    <text evidence="17">The sequence shown here is derived from an EMBL/GenBank/DDBJ whole genome shotgun (WGS) entry which is preliminary data.</text>
</comment>
<dbReference type="PANTHER" id="PTHR31736">
    <property type="match status" value="1"/>
</dbReference>
<keyword evidence="4 16" id="KW-0732">Signal</keyword>
<keyword evidence="9 15" id="KW-0326">Glycosidase</keyword>
<dbReference type="GO" id="GO:0005576">
    <property type="term" value="C:extracellular region"/>
    <property type="evidence" value="ECO:0007669"/>
    <property type="project" value="UniProtKB-SubCell"/>
</dbReference>
<keyword evidence="11" id="KW-0624">Polysaccharide degradation</keyword>
<dbReference type="GO" id="GO:0047911">
    <property type="term" value="F:galacturan 1,4-alpha-galacturonidase activity"/>
    <property type="evidence" value="ECO:0007669"/>
    <property type="project" value="UniProtKB-EC"/>
</dbReference>
<keyword evidence="10" id="KW-0961">Cell wall biogenesis/degradation</keyword>
<evidence type="ECO:0000256" key="3">
    <source>
        <dbReference type="ARBA" id="ARBA00022525"/>
    </source>
</evidence>
<evidence type="ECO:0000256" key="9">
    <source>
        <dbReference type="ARBA" id="ARBA00023295"/>
    </source>
</evidence>
<comment type="similarity">
    <text evidence="2 15">Belongs to the glycosyl hydrolase 28 family.</text>
</comment>
<accession>A0A507ASR6</accession>
<evidence type="ECO:0000313" key="17">
    <source>
        <dbReference type="EMBL" id="TPX10507.1"/>
    </source>
</evidence>
<evidence type="ECO:0000256" key="5">
    <source>
        <dbReference type="ARBA" id="ARBA00022801"/>
    </source>
</evidence>
<reference evidence="17 18" key="1">
    <citation type="submission" date="2019-06" db="EMBL/GenBank/DDBJ databases">
        <title>Draft genome sequence of the filamentous fungus Phialemoniopsis curvata isolated from diesel fuel.</title>
        <authorList>
            <person name="Varaljay V.A."/>
            <person name="Lyon W.J."/>
            <person name="Crouch A.L."/>
            <person name="Drake C.E."/>
            <person name="Hollomon J.M."/>
            <person name="Nadeau L.J."/>
            <person name="Nunn H.S."/>
            <person name="Stevenson B.S."/>
            <person name="Bojanowski C.L."/>
            <person name="Crookes-Goodson W.J."/>
        </authorList>
    </citation>
    <scope>NUCLEOTIDE SEQUENCE [LARGE SCALE GENOMIC DNA]</scope>
    <source>
        <strain evidence="17 18">D216</strain>
    </source>
</reference>
<evidence type="ECO:0000256" key="13">
    <source>
        <dbReference type="ARBA" id="ARBA00038933"/>
    </source>
</evidence>
<keyword evidence="5 15" id="KW-0378">Hydrolase</keyword>
<evidence type="ECO:0000256" key="12">
    <source>
        <dbReference type="ARBA" id="ARBA00037312"/>
    </source>
</evidence>
<dbReference type="GO" id="GO:0004650">
    <property type="term" value="F:polygalacturonase activity"/>
    <property type="evidence" value="ECO:0007669"/>
    <property type="project" value="InterPro"/>
</dbReference>
<dbReference type="GO" id="GO:0000272">
    <property type="term" value="P:polysaccharide catabolic process"/>
    <property type="evidence" value="ECO:0007669"/>
    <property type="project" value="UniProtKB-KW"/>
</dbReference>
<evidence type="ECO:0000256" key="7">
    <source>
        <dbReference type="ARBA" id="ARBA00023180"/>
    </source>
</evidence>
<dbReference type="Pfam" id="PF00295">
    <property type="entry name" value="Glyco_hydro_28"/>
    <property type="match status" value="1"/>
</dbReference>
<evidence type="ECO:0000256" key="14">
    <source>
        <dbReference type="ARBA" id="ARBA00048766"/>
    </source>
</evidence>
<dbReference type="STRING" id="1093900.A0A507ASR6"/>
<feature type="signal peptide" evidence="16">
    <location>
        <begin position="1"/>
        <end position="15"/>
    </location>
</feature>
<name>A0A507ASR6_9PEZI</name>
<dbReference type="InterPro" id="IPR011050">
    <property type="entry name" value="Pectin_lyase_fold/virulence"/>
</dbReference>
<dbReference type="Proteomes" id="UP000319257">
    <property type="component" value="Unassembled WGS sequence"/>
</dbReference>
<dbReference type="InterPro" id="IPR000743">
    <property type="entry name" value="Glyco_hydro_28"/>
</dbReference>